<feature type="compositionally biased region" description="Low complexity" evidence="1">
    <location>
        <begin position="120"/>
        <end position="131"/>
    </location>
</feature>
<dbReference type="OrthoDB" id="10041151at2759"/>
<keyword evidence="2" id="KW-0808">Transferase</keyword>
<evidence type="ECO:0000313" key="2">
    <source>
        <dbReference type="EMBL" id="TNN59409.1"/>
    </source>
</evidence>
<name>A0A4Z2H0W2_9TELE</name>
<accession>A0A4Z2H0W2</accession>
<feature type="compositionally biased region" description="Pro residues" evidence="1">
    <location>
        <begin position="104"/>
        <end position="119"/>
    </location>
</feature>
<dbReference type="EMBL" id="SRLO01000357">
    <property type="protein sequence ID" value="TNN59409.1"/>
    <property type="molecule type" value="Genomic_DNA"/>
</dbReference>
<reference evidence="2 3" key="1">
    <citation type="submission" date="2019-03" db="EMBL/GenBank/DDBJ databases">
        <title>First draft genome of Liparis tanakae, snailfish: a comprehensive survey of snailfish specific genes.</title>
        <authorList>
            <person name="Kim W."/>
            <person name="Song I."/>
            <person name="Jeong J.-H."/>
            <person name="Kim D."/>
            <person name="Kim S."/>
            <person name="Ryu S."/>
            <person name="Song J.Y."/>
            <person name="Lee S.K."/>
        </authorList>
    </citation>
    <scope>NUCLEOTIDE SEQUENCE [LARGE SCALE GENOMIC DNA]</scope>
    <source>
        <tissue evidence="2">Muscle</tissue>
    </source>
</reference>
<gene>
    <name evidence="2" type="primary">Akap6_1</name>
    <name evidence="2" type="ORF">EYF80_030424</name>
</gene>
<feature type="region of interest" description="Disordered" evidence="1">
    <location>
        <begin position="81"/>
        <end position="140"/>
    </location>
</feature>
<evidence type="ECO:0000313" key="3">
    <source>
        <dbReference type="Proteomes" id="UP000314294"/>
    </source>
</evidence>
<organism evidence="2 3">
    <name type="scientific">Liparis tanakae</name>
    <name type="common">Tanaka's snailfish</name>
    <dbReference type="NCBI Taxonomy" id="230148"/>
    <lineage>
        <taxon>Eukaryota</taxon>
        <taxon>Metazoa</taxon>
        <taxon>Chordata</taxon>
        <taxon>Craniata</taxon>
        <taxon>Vertebrata</taxon>
        <taxon>Euteleostomi</taxon>
        <taxon>Actinopterygii</taxon>
        <taxon>Neopterygii</taxon>
        <taxon>Teleostei</taxon>
        <taxon>Neoteleostei</taxon>
        <taxon>Acanthomorphata</taxon>
        <taxon>Eupercaria</taxon>
        <taxon>Perciformes</taxon>
        <taxon>Cottioidei</taxon>
        <taxon>Cottales</taxon>
        <taxon>Liparidae</taxon>
        <taxon>Liparis</taxon>
    </lineage>
</organism>
<sequence length="140" mass="15490">MEEIREREEEEEEEEGVVLFSRVSIDKQCFVQQLDGFISWLQQALDSTDNWTQPRQELDSLRAYLDTHLRHVHMMLSGVERVSVSESLSPSPPDGTEADGQVEAPPPLPPRAEAPPPAPSSRGPALPAPSSRGPALHRSS</sequence>
<protein>
    <submittedName>
        <fullName evidence="2">A-kinase anchor protein 6</fullName>
    </submittedName>
</protein>
<dbReference type="Proteomes" id="UP000314294">
    <property type="component" value="Unassembled WGS sequence"/>
</dbReference>
<keyword evidence="3" id="KW-1185">Reference proteome</keyword>
<dbReference type="AlphaFoldDB" id="A0A4Z2H0W2"/>
<keyword evidence="2" id="KW-0418">Kinase</keyword>
<evidence type="ECO:0000256" key="1">
    <source>
        <dbReference type="SAM" id="MobiDB-lite"/>
    </source>
</evidence>
<dbReference type="GO" id="GO:0016301">
    <property type="term" value="F:kinase activity"/>
    <property type="evidence" value="ECO:0007669"/>
    <property type="project" value="UniProtKB-KW"/>
</dbReference>
<proteinExistence type="predicted"/>
<comment type="caution">
    <text evidence="2">The sequence shown here is derived from an EMBL/GenBank/DDBJ whole genome shotgun (WGS) entry which is preliminary data.</text>
</comment>